<protein>
    <submittedName>
        <fullName evidence="4">Helix-turn-helix domain-containing protein</fullName>
    </submittedName>
</protein>
<dbReference type="SUPFAM" id="SSF46689">
    <property type="entry name" value="Homeodomain-like"/>
    <property type="match status" value="1"/>
</dbReference>
<dbReference type="Gene3D" id="1.10.10.60">
    <property type="entry name" value="Homeodomain-like"/>
    <property type="match status" value="1"/>
</dbReference>
<organism evidence="4 5">
    <name type="scientific">Sphingobacterium daejeonense</name>
    <dbReference type="NCBI Taxonomy" id="371142"/>
    <lineage>
        <taxon>Bacteria</taxon>
        <taxon>Pseudomonadati</taxon>
        <taxon>Bacteroidota</taxon>
        <taxon>Sphingobacteriia</taxon>
        <taxon>Sphingobacteriales</taxon>
        <taxon>Sphingobacteriaceae</taxon>
        <taxon>Sphingobacterium</taxon>
    </lineage>
</organism>
<accession>A0ABW3RKA9</accession>
<gene>
    <name evidence="4" type="ORF">ACFQ2C_06445</name>
</gene>
<dbReference type="InterPro" id="IPR018060">
    <property type="entry name" value="HTH_AraC"/>
</dbReference>
<evidence type="ECO:0000313" key="4">
    <source>
        <dbReference type="EMBL" id="MFD1165241.1"/>
    </source>
</evidence>
<sequence length="28" mass="3420">MGFKYQQHFTRLFKKKTGVTPNEYRSLN</sequence>
<feature type="domain" description="HTH araC/xylS-type" evidence="3">
    <location>
        <begin position="1"/>
        <end position="27"/>
    </location>
</feature>
<comment type="caution">
    <text evidence="4">The sequence shown here is derived from an EMBL/GenBank/DDBJ whole genome shotgun (WGS) entry which is preliminary data.</text>
</comment>
<evidence type="ECO:0000313" key="5">
    <source>
        <dbReference type="Proteomes" id="UP001597205"/>
    </source>
</evidence>
<dbReference type="EMBL" id="JBHTKY010000006">
    <property type="protein sequence ID" value="MFD1165241.1"/>
    <property type="molecule type" value="Genomic_DNA"/>
</dbReference>
<dbReference type="RefSeq" id="WP_380895218.1">
    <property type="nucleotide sequence ID" value="NZ_JBHTKY010000006.1"/>
</dbReference>
<dbReference type="InterPro" id="IPR009057">
    <property type="entry name" value="Homeodomain-like_sf"/>
</dbReference>
<keyword evidence="5" id="KW-1185">Reference proteome</keyword>
<dbReference type="Proteomes" id="UP001597205">
    <property type="component" value="Unassembled WGS sequence"/>
</dbReference>
<evidence type="ECO:0000256" key="2">
    <source>
        <dbReference type="ARBA" id="ARBA00023163"/>
    </source>
</evidence>
<keyword evidence="1" id="KW-0805">Transcription regulation</keyword>
<dbReference type="PROSITE" id="PS01124">
    <property type="entry name" value="HTH_ARAC_FAMILY_2"/>
    <property type="match status" value="1"/>
</dbReference>
<name>A0ABW3RKA9_9SPHI</name>
<proteinExistence type="predicted"/>
<keyword evidence="2" id="KW-0804">Transcription</keyword>
<evidence type="ECO:0000256" key="1">
    <source>
        <dbReference type="ARBA" id="ARBA00023015"/>
    </source>
</evidence>
<evidence type="ECO:0000259" key="3">
    <source>
        <dbReference type="PROSITE" id="PS01124"/>
    </source>
</evidence>
<reference evidence="5" key="1">
    <citation type="journal article" date="2019" name="Int. J. Syst. Evol. Microbiol.">
        <title>The Global Catalogue of Microorganisms (GCM) 10K type strain sequencing project: providing services to taxonomists for standard genome sequencing and annotation.</title>
        <authorList>
            <consortium name="The Broad Institute Genomics Platform"/>
            <consortium name="The Broad Institute Genome Sequencing Center for Infectious Disease"/>
            <person name="Wu L."/>
            <person name="Ma J."/>
        </authorList>
    </citation>
    <scope>NUCLEOTIDE SEQUENCE [LARGE SCALE GENOMIC DNA]</scope>
    <source>
        <strain evidence="5">CCUG 52468</strain>
    </source>
</reference>
<dbReference type="Pfam" id="PF00165">
    <property type="entry name" value="HTH_AraC"/>
    <property type="match status" value="1"/>
</dbReference>